<organism evidence="1 2">
    <name type="scientific">Lactococcus lactis subsp. lactis</name>
    <name type="common">Streptococcus lactis</name>
    <dbReference type="NCBI Taxonomy" id="1360"/>
    <lineage>
        <taxon>Bacteria</taxon>
        <taxon>Bacillati</taxon>
        <taxon>Bacillota</taxon>
        <taxon>Bacilli</taxon>
        <taxon>Lactobacillales</taxon>
        <taxon>Streptococcaceae</taxon>
        <taxon>Lactococcus</taxon>
    </lineage>
</organism>
<dbReference type="AlphaFoldDB" id="A0A1V0NHI3"/>
<dbReference type="EMBL" id="CP015897">
    <property type="protein sequence ID" value="ARD99398.1"/>
    <property type="molecule type" value="Genomic_DNA"/>
</dbReference>
<dbReference type="InterPro" id="IPR035958">
    <property type="entry name" value="SecB-like_sf"/>
</dbReference>
<protein>
    <submittedName>
        <fullName evidence="1">Prophage protein</fullName>
    </submittedName>
</protein>
<dbReference type="SUPFAM" id="SSF54611">
    <property type="entry name" value="SecB-like"/>
    <property type="match status" value="1"/>
</dbReference>
<dbReference type="Proteomes" id="UP000192085">
    <property type="component" value="Chromosome"/>
</dbReference>
<reference evidence="1 2" key="1">
    <citation type="journal article" date="2017" name="BMC Genomics">
        <title>Comparative and functional genomics of the Lactococcus lactis taxon; insights into evolution and niche adaptation.</title>
        <authorList>
            <person name="Kelleher P."/>
            <person name="Bottacini F."/>
            <person name="Mahony J."/>
            <person name="Kilcawley K.N."/>
            <person name="van Sinderen D."/>
        </authorList>
    </citation>
    <scope>NUCLEOTIDE SEQUENCE [LARGE SCALE GENOMIC DNA]</scope>
    <source>
        <strain evidence="1 2">275</strain>
    </source>
</reference>
<sequence>MDAPVIQFKRYEVEKINYIILNEDESTKSKMKFLVSGALSDDSEVGVVTLDISLPQKEQKRKIDVIISGYFTFREDLTSDKEKHQYLGVNGTAILLPYLRAIVSMVTVLDKNEAIVFPTLNVSELMKLSEEENKND</sequence>
<evidence type="ECO:0000313" key="2">
    <source>
        <dbReference type="Proteomes" id="UP000192085"/>
    </source>
</evidence>
<gene>
    <name evidence="1" type="ORF">LL275_1771</name>
</gene>
<proteinExistence type="predicted"/>
<dbReference type="Gene3D" id="3.10.420.10">
    <property type="entry name" value="SecB-like"/>
    <property type="match status" value="1"/>
</dbReference>
<accession>A0A1V0NHI3</accession>
<evidence type="ECO:0000313" key="1">
    <source>
        <dbReference type="EMBL" id="ARD99398.1"/>
    </source>
</evidence>
<name>A0A1V0NHI3_LACLL</name>
<dbReference type="RefSeq" id="WP_003132877.1">
    <property type="nucleotide sequence ID" value="NZ_BJMA01000023.1"/>
</dbReference>